<evidence type="ECO:0000313" key="10">
    <source>
        <dbReference type="EMBL" id="VDN25076.1"/>
    </source>
</evidence>
<gene>
    <name evidence="10" type="ORF">GPUH_LOCUS14949</name>
</gene>
<keyword evidence="6" id="KW-0256">Endoplasmic reticulum</keyword>
<protein>
    <recommendedName>
        <fullName evidence="3">DDRGK domain-containing protein 1</fullName>
    </recommendedName>
</protein>
<feature type="region of interest" description="Disordered" evidence="9">
    <location>
        <begin position="1"/>
        <end position="22"/>
    </location>
</feature>
<sequence length="273" mass="32367">MLRAVAEQRTETRHERDPIVVGGRRVATARRRVRHEVDEQMASAEAEIAQEGSGELDLSEEEQVAEHKDEHIGKKKLAKLQAKEERRKQREAELLEREERKKREQEREERMQKEREKQEEEEEAERERKRLEREEREKREEEEYQKLREAFVVDEEGFDQVDEDESRNLLREFEDYIRRTKVVNMAEMASHFNLRTEEAIDRLNFLIQNGTLTGVMDDRGKFIYITPEELQAVAKFINQRGRVSKAELVEYSNKLIGLDSRPIDQSTKVTAAS</sequence>
<dbReference type="InterPro" id="IPR036388">
    <property type="entry name" value="WH-like_DNA-bd_sf"/>
</dbReference>
<comment type="subcellular location">
    <subcellularLocation>
        <location evidence="1">Endoplasmic reticulum membrane</location>
        <topology evidence="1">Single-pass membrane protein</topology>
    </subcellularLocation>
</comment>
<dbReference type="Gene3D" id="1.10.10.10">
    <property type="entry name" value="Winged helix-like DNA-binding domain superfamily/Winged helix DNA-binding domain"/>
    <property type="match status" value="1"/>
</dbReference>
<dbReference type="InterPro" id="IPR019153">
    <property type="entry name" value="DDRGK_dom-contain"/>
</dbReference>
<dbReference type="SMART" id="SM01128">
    <property type="entry name" value="DDRGK"/>
    <property type="match status" value="1"/>
</dbReference>
<dbReference type="WBParaSite" id="GPUH_0001496901-mRNA-1">
    <property type="protein sequence ID" value="GPUH_0001496901-mRNA-1"/>
    <property type="gene ID" value="GPUH_0001496901"/>
</dbReference>
<proteinExistence type="inferred from homology"/>
<dbReference type="FunFam" id="1.10.10.10:FF:000143">
    <property type="entry name" value="DDRGK domain-containing protein 1"/>
    <property type="match status" value="1"/>
</dbReference>
<dbReference type="Proteomes" id="UP000271098">
    <property type="component" value="Unassembled WGS sequence"/>
</dbReference>
<evidence type="ECO:0000256" key="5">
    <source>
        <dbReference type="ARBA" id="ARBA00022786"/>
    </source>
</evidence>
<feature type="compositionally biased region" description="Basic and acidic residues" evidence="9">
    <location>
        <begin position="125"/>
        <end position="139"/>
    </location>
</feature>
<comment type="similarity">
    <text evidence="2">Belongs to the DDRGK1 family.</text>
</comment>
<reference evidence="10 11" key="2">
    <citation type="submission" date="2018-11" db="EMBL/GenBank/DDBJ databases">
        <authorList>
            <consortium name="Pathogen Informatics"/>
        </authorList>
    </citation>
    <scope>NUCLEOTIDE SEQUENCE [LARGE SCALE GENOMIC DNA]</scope>
</reference>
<dbReference type="Pfam" id="PF09756">
    <property type="entry name" value="DDRGK"/>
    <property type="match status" value="1"/>
</dbReference>
<accession>A0A183E1V8</accession>
<keyword evidence="5" id="KW-0833">Ubl conjugation pathway</keyword>
<feature type="region of interest" description="Disordered" evidence="9">
    <location>
        <begin position="45"/>
        <end position="139"/>
    </location>
</feature>
<evidence type="ECO:0000256" key="1">
    <source>
        <dbReference type="ARBA" id="ARBA00004389"/>
    </source>
</evidence>
<feature type="compositionally biased region" description="Basic and acidic residues" evidence="9">
    <location>
        <begin position="81"/>
        <end position="118"/>
    </location>
</feature>
<dbReference type="SUPFAM" id="SSF46785">
    <property type="entry name" value="Winged helix' DNA-binding domain"/>
    <property type="match status" value="1"/>
</dbReference>
<keyword evidence="8" id="KW-0472">Membrane</keyword>
<evidence type="ECO:0000256" key="3">
    <source>
        <dbReference type="ARBA" id="ARBA00018218"/>
    </source>
</evidence>
<dbReference type="PANTHER" id="PTHR48176:SF1">
    <property type="entry name" value="DDRGK DOMAIN-CONTAINING PROTEIN 1"/>
    <property type="match status" value="1"/>
</dbReference>
<dbReference type="AlphaFoldDB" id="A0A183E1V8"/>
<evidence type="ECO:0000313" key="12">
    <source>
        <dbReference type="WBParaSite" id="GPUH_0001496901-mRNA-1"/>
    </source>
</evidence>
<dbReference type="InterPro" id="IPR050899">
    <property type="entry name" value="DDRGK_domain-containing"/>
</dbReference>
<dbReference type="GO" id="GO:0005789">
    <property type="term" value="C:endoplasmic reticulum membrane"/>
    <property type="evidence" value="ECO:0007669"/>
    <property type="project" value="UniProtKB-SubCell"/>
</dbReference>
<dbReference type="GO" id="GO:0044389">
    <property type="term" value="F:ubiquitin-like protein ligase binding"/>
    <property type="evidence" value="ECO:0007669"/>
    <property type="project" value="TreeGrafter"/>
</dbReference>
<reference evidence="12" key="1">
    <citation type="submission" date="2016-06" db="UniProtKB">
        <authorList>
            <consortium name="WormBaseParasite"/>
        </authorList>
    </citation>
    <scope>IDENTIFICATION</scope>
</reference>
<organism evidence="12">
    <name type="scientific">Gongylonema pulchrum</name>
    <dbReference type="NCBI Taxonomy" id="637853"/>
    <lineage>
        <taxon>Eukaryota</taxon>
        <taxon>Metazoa</taxon>
        <taxon>Ecdysozoa</taxon>
        <taxon>Nematoda</taxon>
        <taxon>Chromadorea</taxon>
        <taxon>Rhabditida</taxon>
        <taxon>Spirurina</taxon>
        <taxon>Spiruromorpha</taxon>
        <taxon>Spiruroidea</taxon>
        <taxon>Gongylonematidae</taxon>
        <taxon>Gongylonema</taxon>
    </lineage>
</organism>
<keyword evidence="11" id="KW-1185">Reference proteome</keyword>
<feature type="compositionally biased region" description="Basic and acidic residues" evidence="9">
    <location>
        <begin position="1"/>
        <end position="18"/>
    </location>
</feature>
<evidence type="ECO:0000256" key="7">
    <source>
        <dbReference type="ARBA" id="ARBA00022989"/>
    </source>
</evidence>
<evidence type="ECO:0000256" key="8">
    <source>
        <dbReference type="ARBA" id="ARBA00023136"/>
    </source>
</evidence>
<evidence type="ECO:0000256" key="6">
    <source>
        <dbReference type="ARBA" id="ARBA00022824"/>
    </source>
</evidence>
<dbReference type="PANTHER" id="PTHR48176">
    <property type="entry name" value="DDRGK DOMAIN-CONTAINING PROTEIN 1"/>
    <property type="match status" value="1"/>
</dbReference>
<dbReference type="EMBL" id="UYRT01081841">
    <property type="protein sequence ID" value="VDN25076.1"/>
    <property type="molecule type" value="Genomic_DNA"/>
</dbReference>
<keyword evidence="7" id="KW-1133">Transmembrane helix</keyword>
<keyword evidence="4" id="KW-0812">Transmembrane</keyword>
<dbReference type="OrthoDB" id="2285710at2759"/>
<evidence type="ECO:0000313" key="11">
    <source>
        <dbReference type="Proteomes" id="UP000271098"/>
    </source>
</evidence>
<evidence type="ECO:0000256" key="9">
    <source>
        <dbReference type="SAM" id="MobiDB-lite"/>
    </source>
</evidence>
<evidence type="ECO:0000256" key="4">
    <source>
        <dbReference type="ARBA" id="ARBA00022692"/>
    </source>
</evidence>
<evidence type="ECO:0000256" key="2">
    <source>
        <dbReference type="ARBA" id="ARBA00009829"/>
    </source>
</evidence>
<dbReference type="InterPro" id="IPR036390">
    <property type="entry name" value="WH_DNA-bd_sf"/>
</dbReference>
<name>A0A183E1V8_9BILA</name>